<dbReference type="InterPro" id="IPR009081">
    <property type="entry name" value="PP-bd_ACP"/>
</dbReference>
<comment type="subcellular location">
    <subcellularLocation>
        <location evidence="7">Cytoplasm</location>
    </subcellularLocation>
</comment>
<evidence type="ECO:0000259" key="10">
    <source>
        <dbReference type="PROSITE" id="PS50075"/>
    </source>
</evidence>
<organism evidence="11 12">
    <name type="scientific">Candidatus Xianfuyuplasma coldseepsis</name>
    <dbReference type="NCBI Taxonomy" id="2782163"/>
    <lineage>
        <taxon>Bacteria</taxon>
        <taxon>Bacillati</taxon>
        <taxon>Mycoplasmatota</taxon>
        <taxon>Mollicutes</taxon>
        <taxon>Candidatus Izemoplasmatales</taxon>
        <taxon>Candidatus Izemoplasmataceae</taxon>
        <taxon>Candidatus Xianfuyuplasma</taxon>
    </lineage>
</organism>
<dbReference type="InterPro" id="IPR036736">
    <property type="entry name" value="ACP-like_sf"/>
</dbReference>
<evidence type="ECO:0000256" key="9">
    <source>
        <dbReference type="RuleBase" id="RU003545"/>
    </source>
</evidence>
<keyword evidence="2 7" id="KW-0444">Lipid biosynthesis</keyword>
<dbReference type="NCBIfam" id="NF002150">
    <property type="entry name" value="PRK00982.1-4"/>
    <property type="match status" value="1"/>
</dbReference>
<dbReference type="InterPro" id="IPR006162">
    <property type="entry name" value="Ppantetheine_attach_site"/>
</dbReference>
<keyword evidence="7" id="KW-0963">Cytoplasm</keyword>
<evidence type="ECO:0000256" key="3">
    <source>
        <dbReference type="ARBA" id="ARBA00022553"/>
    </source>
</evidence>
<protein>
    <recommendedName>
        <fullName evidence="7 8">Acyl carrier protein</fullName>
        <shortName evidence="7">ACP</shortName>
    </recommendedName>
</protein>
<dbReference type="KEGG" id="xcl:G4Z02_07245"/>
<keyword evidence="1 7" id="KW-0596">Phosphopantetheine</keyword>
<evidence type="ECO:0000256" key="4">
    <source>
        <dbReference type="ARBA" id="ARBA00022832"/>
    </source>
</evidence>
<keyword evidence="5 7" id="KW-0443">Lipid metabolism</keyword>
<dbReference type="PROSITE" id="PS50075">
    <property type="entry name" value="CARRIER"/>
    <property type="match status" value="1"/>
</dbReference>
<reference evidence="11 12" key="1">
    <citation type="submission" date="2020-02" db="EMBL/GenBank/DDBJ databases">
        <authorList>
            <person name="Zheng R.K."/>
            <person name="Sun C.M."/>
        </authorList>
    </citation>
    <scope>NUCLEOTIDE SEQUENCE [LARGE SCALE GENOMIC DNA]</scope>
    <source>
        <strain evidence="12">zrk13</strain>
    </source>
</reference>
<comment type="similarity">
    <text evidence="7">Belongs to the acyl carrier protein (ACP) family.</text>
</comment>
<dbReference type="Gene3D" id="1.10.1200.10">
    <property type="entry name" value="ACP-like"/>
    <property type="match status" value="1"/>
</dbReference>
<dbReference type="InterPro" id="IPR003231">
    <property type="entry name" value="ACP"/>
</dbReference>
<evidence type="ECO:0000256" key="1">
    <source>
        <dbReference type="ARBA" id="ARBA00022450"/>
    </source>
</evidence>
<sequence>MIFEKVKELIAEELGIEEDTITLESDLTEDLGADSLDAIELIMEIESQFDVEIADSEATKIKLVSDIVKYLENQGK</sequence>
<keyword evidence="6 7" id="KW-0275">Fatty acid biosynthesis</keyword>
<evidence type="ECO:0000256" key="8">
    <source>
        <dbReference type="NCBIfam" id="TIGR00517"/>
    </source>
</evidence>
<evidence type="ECO:0000256" key="2">
    <source>
        <dbReference type="ARBA" id="ARBA00022516"/>
    </source>
</evidence>
<evidence type="ECO:0000256" key="7">
    <source>
        <dbReference type="HAMAP-Rule" id="MF_01217"/>
    </source>
</evidence>
<comment type="PTM">
    <text evidence="7">4'-phosphopantetheine is transferred from CoA to a specific serine of apo-ACP by AcpS. This modification is essential for activity because fatty acids are bound in thioester linkage to the sulfhydryl of the prosthetic group.</text>
</comment>
<dbReference type="GO" id="GO:0009245">
    <property type="term" value="P:lipid A biosynthetic process"/>
    <property type="evidence" value="ECO:0007669"/>
    <property type="project" value="TreeGrafter"/>
</dbReference>
<dbReference type="PANTHER" id="PTHR20863:SF76">
    <property type="entry name" value="CARRIER DOMAIN-CONTAINING PROTEIN"/>
    <property type="match status" value="1"/>
</dbReference>
<dbReference type="Proteomes" id="UP000514720">
    <property type="component" value="Chromosome"/>
</dbReference>
<gene>
    <name evidence="7 11" type="primary">acpP</name>
    <name evidence="11" type="ORF">G4Z02_07245</name>
</gene>
<keyword evidence="12" id="KW-1185">Reference proteome</keyword>
<dbReference type="PROSITE" id="PS00012">
    <property type="entry name" value="PHOSPHOPANTETHEINE"/>
    <property type="match status" value="1"/>
</dbReference>
<dbReference type="RefSeq" id="WP_258877344.1">
    <property type="nucleotide sequence ID" value="NZ_CP048914.1"/>
</dbReference>
<dbReference type="HAMAP" id="MF_01217">
    <property type="entry name" value="Acyl_carrier"/>
    <property type="match status" value="1"/>
</dbReference>
<feature type="modified residue" description="O-(pantetheine 4'-phosphoryl)serine" evidence="7">
    <location>
        <position position="35"/>
    </location>
</feature>
<dbReference type="NCBIfam" id="NF002148">
    <property type="entry name" value="PRK00982.1-2"/>
    <property type="match status" value="1"/>
</dbReference>
<name>A0A7L7KS34_9MOLU</name>
<dbReference type="PANTHER" id="PTHR20863">
    <property type="entry name" value="ACYL CARRIER PROTEIN"/>
    <property type="match status" value="1"/>
</dbReference>
<dbReference type="GO" id="GO:0005829">
    <property type="term" value="C:cytosol"/>
    <property type="evidence" value="ECO:0007669"/>
    <property type="project" value="TreeGrafter"/>
</dbReference>
<evidence type="ECO:0000313" key="11">
    <source>
        <dbReference type="EMBL" id="QMS85543.1"/>
    </source>
</evidence>
<evidence type="ECO:0000256" key="6">
    <source>
        <dbReference type="ARBA" id="ARBA00023160"/>
    </source>
</evidence>
<evidence type="ECO:0000256" key="5">
    <source>
        <dbReference type="ARBA" id="ARBA00023098"/>
    </source>
</evidence>
<dbReference type="AlphaFoldDB" id="A0A7L7KS34"/>
<feature type="domain" description="Carrier" evidence="10">
    <location>
        <begin position="1"/>
        <end position="75"/>
    </location>
</feature>
<dbReference type="SUPFAM" id="SSF47336">
    <property type="entry name" value="ACP-like"/>
    <property type="match status" value="1"/>
</dbReference>
<dbReference type="UniPathway" id="UPA00094"/>
<comment type="PTM">
    <text evidence="9">4'-phosphopantetheine is transferred from CoA to a specific serine of apo-ACP by acpS.</text>
</comment>
<dbReference type="GO" id="GO:0016020">
    <property type="term" value="C:membrane"/>
    <property type="evidence" value="ECO:0007669"/>
    <property type="project" value="GOC"/>
</dbReference>
<dbReference type="NCBIfam" id="TIGR00517">
    <property type="entry name" value="acyl_carrier"/>
    <property type="match status" value="1"/>
</dbReference>
<keyword evidence="4 7" id="KW-0276">Fatty acid metabolism</keyword>
<accession>A0A7L7KS34</accession>
<dbReference type="GO" id="GO:0000035">
    <property type="term" value="F:acyl binding"/>
    <property type="evidence" value="ECO:0007669"/>
    <property type="project" value="TreeGrafter"/>
</dbReference>
<keyword evidence="3 7" id="KW-0597">Phosphoprotein</keyword>
<dbReference type="EMBL" id="CP048914">
    <property type="protein sequence ID" value="QMS85543.1"/>
    <property type="molecule type" value="Genomic_DNA"/>
</dbReference>
<comment type="pathway">
    <text evidence="7 9">Lipid metabolism; fatty acid biosynthesis.</text>
</comment>
<proteinExistence type="inferred from homology"/>
<comment type="function">
    <text evidence="7 9">Carrier of the growing fatty acid chain in fatty acid biosynthesis.</text>
</comment>
<dbReference type="GO" id="GO:0000036">
    <property type="term" value="F:acyl carrier activity"/>
    <property type="evidence" value="ECO:0007669"/>
    <property type="project" value="UniProtKB-UniRule"/>
</dbReference>
<evidence type="ECO:0000313" key="12">
    <source>
        <dbReference type="Proteomes" id="UP000514720"/>
    </source>
</evidence>
<dbReference type="Pfam" id="PF00550">
    <property type="entry name" value="PP-binding"/>
    <property type="match status" value="1"/>
</dbReference>